<gene>
    <name evidence="1" type="ORF">CLV51_10134</name>
</gene>
<evidence type="ECO:0000313" key="2">
    <source>
        <dbReference type="Proteomes" id="UP000240971"/>
    </source>
</evidence>
<organism evidence="1 2">
    <name type="scientific">Chitinophaga niastensis</name>
    <dbReference type="NCBI Taxonomy" id="536980"/>
    <lineage>
        <taxon>Bacteria</taxon>
        <taxon>Pseudomonadati</taxon>
        <taxon>Bacteroidota</taxon>
        <taxon>Chitinophagia</taxon>
        <taxon>Chitinophagales</taxon>
        <taxon>Chitinophagaceae</taxon>
        <taxon>Chitinophaga</taxon>
    </lineage>
</organism>
<dbReference type="RefSeq" id="WP_106525998.1">
    <property type="nucleotide sequence ID" value="NZ_PYAW01000001.1"/>
</dbReference>
<reference evidence="1 2" key="1">
    <citation type="submission" date="2018-03" db="EMBL/GenBank/DDBJ databases">
        <title>Genomic Encyclopedia of Archaeal and Bacterial Type Strains, Phase II (KMG-II): from individual species to whole genera.</title>
        <authorList>
            <person name="Goeker M."/>
        </authorList>
    </citation>
    <scope>NUCLEOTIDE SEQUENCE [LARGE SCALE GENOMIC DNA]</scope>
    <source>
        <strain evidence="1 2">DSM 24859</strain>
    </source>
</reference>
<dbReference type="AlphaFoldDB" id="A0A2P8HR67"/>
<sequence length="98" mass="11513">MLKDLNKDQLLLEELMSQISEKGFDAGWMSGLAFDLWRIINGGDKRYGYHVLTQEEINQLWSLARKCGCWIVFDDEKEETAIDLDIWEEMFLNKKSAH</sequence>
<keyword evidence="2" id="KW-1185">Reference proteome</keyword>
<proteinExistence type="predicted"/>
<dbReference type="OrthoDB" id="9156218at2"/>
<accession>A0A2P8HR67</accession>
<evidence type="ECO:0000313" key="1">
    <source>
        <dbReference type="EMBL" id="PSL48709.1"/>
    </source>
</evidence>
<dbReference type="EMBL" id="PYAW01000001">
    <property type="protein sequence ID" value="PSL48709.1"/>
    <property type="molecule type" value="Genomic_DNA"/>
</dbReference>
<comment type="caution">
    <text evidence="1">The sequence shown here is derived from an EMBL/GenBank/DDBJ whole genome shotgun (WGS) entry which is preliminary data.</text>
</comment>
<protein>
    <submittedName>
        <fullName evidence="1">Uncharacterized protein</fullName>
    </submittedName>
</protein>
<dbReference type="Proteomes" id="UP000240971">
    <property type="component" value="Unassembled WGS sequence"/>
</dbReference>
<name>A0A2P8HR67_CHINA</name>